<dbReference type="EMBL" id="DUJP01000018">
    <property type="protein sequence ID" value="HII46658.1"/>
    <property type="molecule type" value="Genomic_DNA"/>
</dbReference>
<dbReference type="Proteomes" id="UP000651120">
    <property type="component" value="Unassembled WGS sequence"/>
</dbReference>
<sequence length="54" mass="6226">MQWLFQYMARRLCPQCGKVVEEVVAREGDLVVKRCPSCGYVFIKYTVRATRLGA</sequence>
<dbReference type="GeneID" id="43496585"/>
<dbReference type="RefSeq" id="WP_158296290.1">
    <property type="nucleotide sequence ID" value="NZ_DAIOPL010000042.1"/>
</dbReference>
<reference evidence="1" key="1">
    <citation type="journal article" date="2020" name="bioRxiv">
        <title>A rank-normalized archaeal taxonomy based on genome phylogeny resolves widespread incomplete and uneven classifications.</title>
        <authorList>
            <person name="Rinke C."/>
            <person name="Chuvochina M."/>
            <person name="Mussig A.J."/>
            <person name="Chaumeil P.-A."/>
            <person name="Waite D.W."/>
            <person name="Whitman W.B."/>
            <person name="Parks D.H."/>
            <person name="Hugenholtz P."/>
        </authorList>
    </citation>
    <scope>NUCLEOTIDE SEQUENCE</scope>
    <source>
        <strain evidence="1">UBA8839</strain>
    </source>
</reference>
<evidence type="ECO:0000313" key="2">
    <source>
        <dbReference type="Proteomes" id="UP000651120"/>
    </source>
</evidence>
<dbReference type="AlphaFoldDB" id="A0A832SRW3"/>
<accession>A0A832SRW3</accession>
<comment type="caution">
    <text evidence="1">The sequence shown here is derived from an EMBL/GenBank/DDBJ whole genome shotgun (WGS) entry which is preliminary data.</text>
</comment>
<name>A0A832SRW3_9CREN</name>
<protein>
    <submittedName>
        <fullName evidence="1">Uncharacterized protein</fullName>
    </submittedName>
</protein>
<evidence type="ECO:0000313" key="1">
    <source>
        <dbReference type="EMBL" id="HII46658.1"/>
    </source>
</evidence>
<proteinExistence type="predicted"/>
<gene>
    <name evidence="1" type="ORF">HA333_04185</name>
</gene>
<organism evidence="1 2">
    <name type="scientific">Pyrobaculum aerophilum</name>
    <dbReference type="NCBI Taxonomy" id="13773"/>
    <lineage>
        <taxon>Archaea</taxon>
        <taxon>Thermoproteota</taxon>
        <taxon>Thermoprotei</taxon>
        <taxon>Thermoproteales</taxon>
        <taxon>Thermoproteaceae</taxon>
        <taxon>Pyrobaculum</taxon>
    </lineage>
</organism>